<proteinExistence type="predicted"/>
<reference evidence="2 3" key="1">
    <citation type="journal article" date="2013" name="Science">
        <title>Pandoraviruses: amoeba viruses with genomes up to 2.5 Mb reaching that of parasitic eukaryotes.</title>
        <authorList>
            <person name="Philippe N."/>
            <person name="Legendre M."/>
            <person name="Doutre G."/>
            <person name="Coute Y."/>
            <person name="Poirot O."/>
            <person name="Lescot M."/>
            <person name="Arslan D."/>
            <person name="Seltzer V."/>
            <person name="Bertaux L."/>
            <person name="Bruley C."/>
            <person name="Garin J."/>
            <person name="Claverie J.M."/>
            <person name="Abergel C."/>
        </authorList>
    </citation>
    <scope>NUCLEOTIDE SEQUENCE [LARGE SCALE GENOMIC DNA]</scope>
    <source>
        <strain evidence="2">Melbourne</strain>
    </source>
</reference>
<evidence type="ECO:0000313" key="3">
    <source>
        <dbReference type="Proteomes" id="UP000201566"/>
    </source>
</evidence>
<dbReference type="KEGG" id="vg:16512954"/>
<dbReference type="EMBL" id="KC977570">
    <property type="protein sequence ID" value="AGO82918.2"/>
    <property type="molecule type" value="Genomic_DNA"/>
</dbReference>
<organism evidence="2 3">
    <name type="scientific">Pandoravirus dulcis</name>
    <dbReference type="NCBI Taxonomy" id="1349409"/>
    <lineage>
        <taxon>Viruses</taxon>
        <taxon>Pandoravirus</taxon>
    </lineage>
</organism>
<dbReference type="RefSeq" id="YP_008319587.2">
    <property type="nucleotide sequence ID" value="NC_021858.1"/>
</dbReference>
<accession>S4VRC9</accession>
<feature type="compositionally biased region" description="Acidic residues" evidence="1">
    <location>
        <begin position="54"/>
        <end position="64"/>
    </location>
</feature>
<feature type="compositionally biased region" description="Basic and acidic residues" evidence="1">
    <location>
        <begin position="14"/>
        <end position="33"/>
    </location>
</feature>
<feature type="region of interest" description="Disordered" evidence="1">
    <location>
        <begin position="1"/>
        <end position="64"/>
    </location>
</feature>
<feature type="compositionally biased region" description="Polar residues" evidence="1">
    <location>
        <begin position="1"/>
        <end position="10"/>
    </location>
</feature>
<evidence type="ECO:0000313" key="2">
    <source>
        <dbReference type="EMBL" id="AGO82918.2"/>
    </source>
</evidence>
<gene>
    <name evidence="2" type="ORF">pdul_cds_743</name>
</gene>
<name>S4VRC9_9VIRU</name>
<dbReference type="Proteomes" id="UP000201566">
    <property type="component" value="Segment"/>
</dbReference>
<dbReference type="GeneID" id="16512954"/>
<sequence length="109" mass="12447">MCDADTSNPCSMGDDDRPKDGGDPQDDKMEKSTIGKRIYTGEPDPEGRAGSESEPSDDFDEAEFDEELIQKSMRRAAKADENEKTFFVWRDGEWVEVPNVFYRQRMLAE</sequence>
<protein>
    <submittedName>
        <fullName evidence="2">Uncharacterized protein</fullName>
    </submittedName>
</protein>
<evidence type="ECO:0000256" key="1">
    <source>
        <dbReference type="SAM" id="MobiDB-lite"/>
    </source>
</evidence>